<evidence type="ECO:0000259" key="1">
    <source>
        <dbReference type="Pfam" id="PF14214"/>
    </source>
</evidence>
<keyword evidence="2" id="KW-0378">Hydrolase</keyword>
<dbReference type="InterPro" id="IPR025476">
    <property type="entry name" value="Helitron_helicase-like"/>
</dbReference>
<keyword evidence="3" id="KW-1185">Reference proteome</keyword>
<dbReference type="PANTHER" id="PTHR10492:SF90">
    <property type="entry name" value="ATP-DEPENDENT DNA HELICASE"/>
    <property type="match status" value="1"/>
</dbReference>
<dbReference type="Pfam" id="PF14214">
    <property type="entry name" value="Helitron_like_N"/>
    <property type="match status" value="1"/>
</dbReference>
<evidence type="ECO:0000313" key="3">
    <source>
        <dbReference type="Proteomes" id="UP000887159"/>
    </source>
</evidence>
<dbReference type="PANTHER" id="PTHR10492">
    <property type="match status" value="1"/>
</dbReference>
<dbReference type="Proteomes" id="UP000887159">
    <property type="component" value="Unassembled WGS sequence"/>
</dbReference>
<dbReference type="GO" id="GO:0004386">
    <property type="term" value="F:helicase activity"/>
    <property type="evidence" value="ECO:0007669"/>
    <property type="project" value="UniProtKB-KW"/>
</dbReference>
<feature type="domain" description="Helitron helicase-like" evidence="1">
    <location>
        <begin position="1"/>
        <end position="109"/>
    </location>
</feature>
<accession>A0A8X6VNV2</accession>
<keyword evidence="2" id="KW-0067">ATP-binding</keyword>
<protein>
    <submittedName>
        <fullName evidence="2">ATP-dependent DNA helicase</fullName>
    </submittedName>
</protein>
<sequence>MVILPPSFVNSARYLHEYAQDAFTYVRNYGRPDLFITMTCNPAWPEIPRELIPGQNSTDRHDLTARVFKVKIQTLVALLTKGKIFGDMKSFMYSIEWQKRGLPHVHLLLWLMEKLRPNQIVEIISVEIPNLETDRKLYDTVTKTMIHGPCGALNPSPCMKEGNVPKSSDQAIFNIRQQGNVNIDPRDEVQTFRAGRYVSSNEATWRILGLPLHERHPTVIHLAVHLPNGERIYFTENNFRERMATPPKTTLTAFFQHCQNDAFAKTLLYVDVPRYYTRNVSLKEWKRRVQGTHVNGWPVDGQEFETFRQVCEKLGLLEDDNHWDATMEEAVLCRSPSQIRELFAILICTCGLFNPLQLWDKYKVALSEDILHRFEKIDQVSTMIYA</sequence>
<comment type="caution">
    <text evidence="2">The sequence shown here is derived from an EMBL/GenBank/DDBJ whole genome shotgun (WGS) entry which is preliminary data.</text>
</comment>
<keyword evidence="2" id="KW-0547">Nucleotide-binding</keyword>
<organism evidence="2 3">
    <name type="scientific">Trichonephila clavipes</name>
    <name type="common">Golden silk orbweaver</name>
    <name type="synonym">Nephila clavipes</name>
    <dbReference type="NCBI Taxonomy" id="2585209"/>
    <lineage>
        <taxon>Eukaryota</taxon>
        <taxon>Metazoa</taxon>
        <taxon>Ecdysozoa</taxon>
        <taxon>Arthropoda</taxon>
        <taxon>Chelicerata</taxon>
        <taxon>Arachnida</taxon>
        <taxon>Araneae</taxon>
        <taxon>Araneomorphae</taxon>
        <taxon>Entelegynae</taxon>
        <taxon>Araneoidea</taxon>
        <taxon>Nephilidae</taxon>
        <taxon>Trichonephila</taxon>
    </lineage>
</organism>
<gene>
    <name evidence="2" type="primary">EVAR_3890_1</name>
    <name evidence="2" type="ORF">TNCV_1572391</name>
</gene>
<proteinExistence type="predicted"/>
<dbReference type="AlphaFoldDB" id="A0A8X6VNV2"/>
<evidence type="ECO:0000313" key="2">
    <source>
        <dbReference type="EMBL" id="GFY15428.1"/>
    </source>
</evidence>
<keyword evidence="2" id="KW-0347">Helicase</keyword>
<dbReference type="EMBL" id="BMAU01021334">
    <property type="protein sequence ID" value="GFY15428.1"/>
    <property type="molecule type" value="Genomic_DNA"/>
</dbReference>
<name>A0A8X6VNV2_TRICX</name>
<reference evidence="2" key="1">
    <citation type="submission" date="2020-08" db="EMBL/GenBank/DDBJ databases">
        <title>Multicomponent nature underlies the extraordinary mechanical properties of spider dragline silk.</title>
        <authorList>
            <person name="Kono N."/>
            <person name="Nakamura H."/>
            <person name="Mori M."/>
            <person name="Yoshida Y."/>
            <person name="Ohtoshi R."/>
            <person name="Malay A.D."/>
            <person name="Moran D.A.P."/>
            <person name="Tomita M."/>
            <person name="Numata K."/>
            <person name="Arakawa K."/>
        </authorList>
    </citation>
    <scope>NUCLEOTIDE SEQUENCE</scope>
</reference>